<dbReference type="InParanoid" id="A0A165KFX2"/>
<evidence type="ECO:0000313" key="1">
    <source>
        <dbReference type="EMBL" id="KZV96275.1"/>
    </source>
</evidence>
<dbReference type="Proteomes" id="UP000077266">
    <property type="component" value="Unassembled WGS sequence"/>
</dbReference>
<keyword evidence="2" id="KW-1185">Reference proteome</keyword>
<proteinExistence type="predicted"/>
<protein>
    <submittedName>
        <fullName evidence="1">Uncharacterized protein</fullName>
    </submittedName>
</protein>
<name>A0A165KFX2_EXIGL</name>
<evidence type="ECO:0000313" key="2">
    <source>
        <dbReference type="Proteomes" id="UP000077266"/>
    </source>
</evidence>
<dbReference type="Gene3D" id="3.80.10.10">
    <property type="entry name" value="Ribonuclease Inhibitor"/>
    <property type="match status" value="1"/>
</dbReference>
<reference evidence="1 2" key="1">
    <citation type="journal article" date="2016" name="Mol. Biol. Evol.">
        <title>Comparative Genomics of Early-Diverging Mushroom-Forming Fungi Provides Insights into the Origins of Lignocellulose Decay Capabilities.</title>
        <authorList>
            <person name="Nagy L.G."/>
            <person name="Riley R."/>
            <person name="Tritt A."/>
            <person name="Adam C."/>
            <person name="Daum C."/>
            <person name="Floudas D."/>
            <person name="Sun H."/>
            <person name="Yadav J.S."/>
            <person name="Pangilinan J."/>
            <person name="Larsson K.H."/>
            <person name="Matsuura K."/>
            <person name="Barry K."/>
            <person name="Labutti K."/>
            <person name="Kuo R."/>
            <person name="Ohm R.A."/>
            <person name="Bhattacharya S.S."/>
            <person name="Shirouzu T."/>
            <person name="Yoshinaga Y."/>
            <person name="Martin F.M."/>
            <person name="Grigoriev I.V."/>
            <person name="Hibbett D.S."/>
        </authorList>
    </citation>
    <scope>NUCLEOTIDE SEQUENCE [LARGE SCALE GENOMIC DNA]</scope>
    <source>
        <strain evidence="1 2">HHB12029</strain>
    </source>
</reference>
<organism evidence="1 2">
    <name type="scientific">Exidia glandulosa HHB12029</name>
    <dbReference type="NCBI Taxonomy" id="1314781"/>
    <lineage>
        <taxon>Eukaryota</taxon>
        <taxon>Fungi</taxon>
        <taxon>Dikarya</taxon>
        <taxon>Basidiomycota</taxon>
        <taxon>Agaricomycotina</taxon>
        <taxon>Agaricomycetes</taxon>
        <taxon>Auriculariales</taxon>
        <taxon>Exidiaceae</taxon>
        <taxon>Exidia</taxon>
    </lineage>
</organism>
<accession>A0A165KFX2</accession>
<gene>
    <name evidence="1" type="ORF">EXIGLDRAFT_765502</name>
</gene>
<dbReference type="InterPro" id="IPR032675">
    <property type="entry name" value="LRR_dom_sf"/>
</dbReference>
<dbReference type="AlphaFoldDB" id="A0A165KFX2"/>
<sequence>MASALQPIASPQPTALVKLSATTTSIECGTVQLRLEQTPPNPSPVREALIPTPYAPAALIPDEILRSIFEESLWYNSAPQHFLAKAALVCRRWLPAASQVLYADLEMGSHLTHKLLARTMWTTPRVPPLVRELPIAVYPKDDDTLLLFGWLALLPAVPGLRLLDILVSRHPDCQAPADVLAHILVRASVVTSVRWLALEGPLPALPVLVRARNLERLWLSHCSQLPVAICSPPGLTSLSLTAPVFGLPGVHALLRSSPIFKLKVITVEYPLVPDFHVQPRIAPEVWIDLSRLLAVAGVVKELTFELPDDYTTLNIPTAHIDLCAFPAAAMQNLTSLETMYLPTLLLPYVLPLPPNLRDLVLYTEWRTCESLINSYDMLAMMGIEVEAALTERGVHIEVVQIDQWDF</sequence>
<dbReference type="EMBL" id="KV425945">
    <property type="protein sequence ID" value="KZV96275.1"/>
    <property type="molecule type" value="Genomic_DNA"/>
</dbReference>